<dbReference type="GO" id="GO:0003924">
    <property type="term" value="F:GTPase activity"/>
    <property type="evidence" value="ECO:0007669"/>
    <property type="project" value="InterPro"/>
</dbReference>
<evidence type="ECO:0000256" key="1">
    <source>
        <dbReference type="ARBA" id="ARBA00022741"/>
    </source>
</evidence>
<dbReference type="PRINTS" id="PR00315">
    <property type="entry name" value="ELONGATNFCT"/>
</dbReference>
<dbReference type="PROSITE" id="PS00301">
    <property type="entry name" value="G_TR_1"/>
    <property type="match status" value="1"/>
</dbReference>
<dbReference type="InterPro" id="IPR005225">
    <property type="entry name" value="Small_GTP-bd"/>
</dbReference>
<feature type="non-terminal residue" evidence="6">
    <location>
        <position position="403"/>
    </location>
</feature>
<dbReference type="FunFam" id="3.40.50.300:FF:000514">
    <property type="entry name" value="Ribosome-releasing factor 2, mitochondrial"/>
    <property type="match status" value="1"/>
</dbReference>
<dbReference type="PANTHER" id="PTHR43261">
    <property type="entry name" value="TRANSLATION ELONGATION FACTOR G-RELATED"/>
    <property type="match status" value="1"/>
</dbReference>
<comment type="caution">
    <text evidence="6">The sequence shown here is derived from an EMBL/GenBank/DDBJ whole genome shotgun (WGS) entry which is preliminary data.</text>
</comment>
<dbReference type="Proteomes" id="UP001497623">
    <property type="component" value="Unassembled WGS sequence"/>
</dbReference>
<evidence type="ECO:0000313" key="7">
    <source>
        <dbReference type="Proteomes" id="UP001497623"/>
    </source>
</evidence>
<feature type="domain" description="Tr-type G" evidence="5">
    <location>
        <begin position="67"/>
        <end position="351"/>
    </location>
</feature>
<dbReference type="EMBL" id="CAXKWB010000531">
    <property type="protein sequence ID" value="CAL4061113.1"/>
    <property type="molecule type" value="Genomic_DNA"/>
</dbReference>
<dbReference type="GO" id="GO:0005525">
    <property type="term" value="F:GTP binding"/>
    <property type="evidence" value="ECO:0007669"/>
    <property type="project" value="UniProtKB-KW"/>
</dbReference>
<reference evidence="6 7" key="1">
    <citation type="submission" date="2024-05" db="EMBL/GenBank/DDBJ databases">
        <authorList>
            <person name="Wallberg A."/>
        </authorList>
    </citation>
    <scope>NUCLEOTIDE SEQUENCE [LARGE SCALE GENOMIC DNA]</scope>
</reference>
<keyword evidence="3" id="KW-0496">Mitochondrion</keyword>
<evidence type="ECO:0000256" key="4">
    <source>
        <dbReference type="ARBA" id="ARBA00023134"/>
    </source>
</evidence>
<dbReference type="SUPFAM" id="SSF52540">
    <property type="entry name" value="P-loop containing nucleoside triphosphate hydrolases"/>
    <property type="match status" value="1"/>
</dbReference>
<organism evidence="6 7">
    <name type="scientific">Meganyctiphanes norvegica</name>
    <name type="common">Northern krill</name>
    <name type="synonym">Thysanopoda norvegica</name>
    <dbReference type="NCBI Taxonomy" id="48144"/>
    <lineage>
        <taxon>Eukaryota</taxon>
        <taxon>Metazoa</taxon>
        <taxon>Ecdysozoa</taxon>
        <taxon>Arthropoda</taxon>
        <taxon>Crustacea</taxon>
        <taxon>Multicrustacea</taxon>
        <taxon>Malacostraca</taxon>
        <taxon>Eumalacostraca</taxon>
        <taxon>Eucarida</taxon>
        <taxon>Euphausiacea</taxon>
        <taxon>Euphausiidae</taxon>
        <taxon>Meganyctiphanes</taxon>
    </lineage>
</organism>
<proteinExistence type="predicted"/>
<dbReference type="SUPFAM" id="SSF50447">
    <property type="entry name" value="Translation proteins"/>
    <property type="match status" value="1"/>
</dbReference>
<evidence type="ECO:0000256" key="3">
    <source>
        <dbReference type="ARBA" id="ARBA00023128"/>
    </source>
</evidence>
<protein>
    <recommendedName>
        <fullName evidence="5">Tr-type G domain-containing protein</fullName>
    </recommendedName>
</protein>
<dbReference type="Gene3D" id="3.40.50.300">
    <property type="entry name" value="P-loop containing nucleotide triphosphate hydrolases"/>
    <property type="match status" value="1"/>
</dbReference>
<evidence type="ECO:0000259" key="5">
    <source>
        <dbReference type="PROSITE" id="PS51722"/>
    </source>
</evidence>
<dbReference type="InterPro" id="IPR031157">
    <property type="entry name" value="G_TR_CS"/>
</dbReference>
<evidence type="ECO:0000313" key="6">
    <source>
        <dbReference type="EMBL" id="CAL4061113.1"/>
    </source>
</evidence>
<dbReference type="InterPro" id="IPR000795">
    <property type="entry name" value="T_Tr_GTP-bd_dom"/>
</dbReference>
<dbReference type="InterPro" id="IPR027417">
    <property type="entry name" value="P-loop_NTPase"/>
</dbReference>
<accession>A0AAV2PNF6</accession>
<sequence length="403" mass="45269">MATTVMTAMMARRTIQMASLNMGITQRRISPRRRHDGLSYATVTATSACLDDNSHVNVLKDDLKNIEKIRNIGIMAHIDAGKTTTTERMLFYSGLTRTVGEVHDGDTVMDYMEQERQRGITITSAAITFPWRSYRLNLVDTPGHVDFTMEVERSLRVLDGAVAVFDASAGVEAQSLTVWQQAERYNVPRIAYLNKMDKTTANFAMCEQQIKEKLGAEPLLIQHPIGEGKTLKGIVDLINMKKLIWENPSKDHGLKYLATPLTPEADGQLWKHCDLARSELTEKLADMDNEVAEYVLEEESTEGAPPQLLVEALHRVTRDQLGVPVLLGSSYKNIGVQPLMDAVLQFLPSPIERHRPQVDLYAPNFCALAFKIIHDKQRGGILTFIRIYSGTLEQGKYLTRINK</sequence>
<keyword evidence="7" id="KW-1185">Reference proteome</keyword>
<dbReference type="PANTHER" id="PTHR43261:SF1">
    <property type="entry name" value="RIBOSOME-RELEASING FACTOR 2, MITOCHONDRIAL"/>
    <property type="match status" value="1"/>
</dbReference>
<name>A0AAV2PNF6_MEGNR</name>
<dbReference type="PROSITE" id="PS51722">
    <property type="entry name" value="G_TR_2"/>
    <property type="match status" value="1"/>
</dbReference>
<dbReference type="InterPro" id="IPR009000">
    <property type="entry name" value="Transl_B-barrel_sf"/>
</dbReference>
<dbReference type="GO" id="GO:0005759">
    <property type="term" value="C:mitochondrial matrix"/>
    <property type="evidence" value="ECO:0007669"/>
    <property type="project" value="UniProtKB-ARBA"/>
</dbReference>
<keyword evidence="2" id="KW-0648">Protein biosynthesis</keyword>
<keyword evidence="1" id="KW-0547">Nucleotide-binding</keyword>
<dbReference type="GO" id="GO:0032543">
    <property type="term" value="P:mitochondrial translation"/>
    <property type="evidence" value="ECO:0007669"/>
    <property type="project" value="TreeGrafter"/>
</dbReference>
<keyword evidence="4" id="KW-0342">GTP-binding</keyword>
<dbReference type="Pfam" id="PF00009">
    <property type="entry name" value="GTP_EFTU"/>
    <property type="match status" value="1"/>
</dbReference>
<gene>
    <name evidence="6" type="ORF">MNOR_LOCUS1863</name>
</gene>
<dbReference type="NCBIfam" id="TIGR00231">
    <property type="entry name" value="small_GTP"/>
    <property type="match status" value="1"/>
</dbReference>
<dbReference type="AlphaFoldDB" id="A0AAV2PNF6"/>
<dbReference type="Gene3D" id="2.40.30.10">
    <property type="entry name" value="Translation factors"/>
    <property type="match status" value="1"/>
</dbReference>
<dbReference type="CDD" id="cd01886">
    <property type="entry name" value="EF-G"/>
    <property type="match status" value="1"/>
</dbReference>
<evidence type="ECO:0000256" key="2">
    <source>
        <dbReference type="ARBA" id="ARBA00022917"/>
    </source>
</evidence>
<dbReference type="GO" id="GO:0032790">
    <property type="term" value="P:ribosome disassembly"/>
    <property type="evidence" value="ECO:0007669"/>
    <property type="project" value="TreeGrafter"/>
</dbReference>